<organism evidence="2 3">
    <name type="scientific">Vibrio rotiferianus</name>
    <dbReference type="NCBI Taxonomy" id="190895"/>
    <lineage>
        <taxon>Bacteria</taxon>
        <taxon>Pseudomonadati</taxon>
        <taxon>Pseudomonadota</taxon>
        <taxon>Gammaproteobacteria</taxon>
        <taxon>Vibrionales</taxon>
        <taxon>Vibrionaceae</taxon>
        <taxon>Vibrio</taxon>
    </lineage>
</organism>
<keyword evidence="1" id="KW-0472">Membrane</keyword>
<proteinExistence type="predicted"/>
<dbReference type="Proteomes" id="UP000315115">
    <property type="component" value="Chromosome 1"/>
</dbReference>
<sequence>MIENQASARLILWGTFVAVVLVALLQSLAPLQKELDDTGASLAKNWMLDSVNRYRSIWLMRGEPDSIEVDGSVLLMTEAGLVLPLDDSEQLDCDDWLTVHYPQRKIMTANLLEINRVLKGDEYLCIYRYSNHKLVLVTFSTNRLQIDVENSAK</sequence>
<accession>A0A510I8I4</accession>
<reference evidence="3" key="1">
    <citation type="submission" date="2019-07" db="EMBL/GenBank/DDBJ databases">
        <title>Complete Genome Sequences of Vibrion rotiferianus strain AM7.</title>
        <authorList>
            <person name="Miyazaki K."/>
            <person name="Wiseschart A."/>
            <person name="Pootanakit K."/>
            <person name="Ishimori K."/>
            <person name="Kitahara K."/>
        </authorList>
    </citation>
    <scope>NUCLEOTIDE SEQUENCE [LARGE SCALE GENOMIC DNA]</scope>
    <source>
        <strain evidence="3">AM7</strain>
    </source>
</reference>
<dbReference type="AlphaFoldDB" id="A0A510I8I4"/>
<keyword evidence="1" id="KW-0812">Transmembrane</keyword>
<evidence type="ECO:0000256" key="1">
    <source>
        <dbReference type="SAM" id="Phobius"/>
    </source>
</evidence>
<dbReference type="RefSeq" id="WP_143693000.1">
    <property type="nucleotide sequence ID" value="NZ_AP019798.1"/>
</dbReference>
<dbReference type="EMBL" id="AP019798">
    <property type="protein sequence ID" value="BBL90044.1"/>
    <property type="molecule type" value="Genomic_DNA"/>
</dbReference>
<protein>
    <submittedName>
        <fullName evidence="2">MSHA biogenesis protein MshF</fullName>
    </submittedName>
</protein>
<name>A0A510I8I4_9VIBR</name>
<evidence type="ECO:0000313" key="3">
    <source>
        <dbReference type="Proteomes" id="UP000315115"/>
    </source>
</evidence>
<keyword evidence="1" id="KW-1133">Transmembrane helix</keyword>
<evidence type="ECO:0000313" key="2">
    <source>
        <dbReference type="EMBL" id="BBL90044.1"/>
    </source>
</evidence>
<gene>
    <name evidence="2" type="ORF">VroAM7_26970</name>
</gene>
<feature type="transmembrane region" description="Helical" evidence="1">
    <location>
        <begin position="6"/>
        <end position="25"/>
    </location>
</feature>